<dbReference type="InterPro" id="IPR035994">
    <property type="entry name" value="Nucleoside_phosphorylase_sf"/>
</dbReference>
<protein>
    <recommendedName>
        <fullName evidence="4">Nucleoside phosphorylase domain-containing protein</fullName>
    </recommendedName>
</protein>
<dbReference type="Gene3D" id="3.40.50.1580">
    <property type="entry name" value="Nucleoside phosphorylase domain"/>
    <property type="match status" value="2"/>
</dbReference>
<feature type="region of interest" description="Disordered" evidence="1">
    <location>
        <begin position="204"/>
        <end position="242"/>
    </location>
</feature>
<proteinExistence type="predicted"/>
<dbReference type="PANTHER" id="PTHR46082:SF11">
    <property type="entry name" value="AAA+ ATPASE DOMAIN-CONTAINING PROTEIN-RELATED"/>
    <property type="match status" value="1"/>
</dbReference>
<dbReference type="AlphaFoldDB" id="A0A179I8Q6"/>
<dbReference type="Proteomes" id="UP000243081">
    <property type="component" value="Unassembled WGS sequence"/>
</dbReference>
<dbReference type="SUPFAM" id="SSF53167">
    <property type="entry name" value="Purine and uridine phosphorylases"/>
    <property type="match status" value="1"/>
</dbReference>
<reference evidence="2 3" key="1">
    <citation type="submission" date="2016-03" db="EMBL/GenBank/DDBJ databases">
        <title>Fine-scale spatial genetic structure of a fungal parasite of coffee scale insects.</title>
        <authorList>
            <person name="Jackson D."/>
            <person name="Zemenick K.A."/>
            <person name="Malloure B."/>
            <person name="Quandt C.A."/>
            <person name="James T.Y."/>
        </authorList>
    </citation>
    <scope>NUCLEOTIDE SEQUENCE [LARGE SCALE GENOMIC DNA]</scope>
    <source>
        <strain evidence="2 3">UM487</strain>
    </source>
</reference>
<dbReference type="PANTHER" id="PTHR46082">
    <property type="entry name" value="ATP/GTP-BINDING PROTEIN-RELATED"/>
    <property type="match status" value="1"/>
</dbReference>
<dbReference type="OrthoDB" id="1577640at2759"/>
<dbReference type="OMA" id="PLCCEME"/>
<comment type="caution">
    <text evidence="2">The sequence shown here is derived from an EMBL/GenBank/DDBJ whole genome shotgun (WGS) entry which is preliminary data.</text>
</comment>
<evidence type="ECO:0000256" key="1">
    <source>
        <dbReference type="SAM" id="MobiDB-lite"/>
    </source>
</evidence>
<gene>
    <name evidence="2" type="ORF">LLEC1_06710</name>
</gene>
<evidence type="ECO:0000313" key="3">
    <source>
        <dbReference type="Proteomes" id="UP000243081"/>
    </source>
</evidence>
<sequence>METQLDPNDYTIAWIAPLTIEKLAAKHMLDKVHAGLFPDDNGDYSYLAGTMCGHNIIRAEAPDDLVLFDKYYKNMKDREHPDGGTFCDPGQDHDVLHGSDDEVVARTPRPDKRRTRVWYGPIGSGESLVKNPEVRDGLRDKYNVYGLEMEAAGVRPTMPMAVIRGVSDYADEHKNDVWQPYAAAMAAAYAKAVLSRIPVARAVPSKAVPEQANSRRKAKSATDDGDDDDDGEEFADRGGKVSVNNNVRGANNKFYSGHFNGATFYA</sequence>
<name>A0A179I8Q6_CORDF</name>
<organism evidence="2 3">
    <name type="scientific">Cordyceps confragosa</name>
    <name type="common">Lecanicillium lecanii</name>
    <dbReference type="NCBI Taxonomy" id="2714763"/>
    <lineage>
        <taxon>Eukaryota</taxon>
        <taxon>Fungi</taxon>
        <taxon>Dikarya</taxon>
        <taxon>Ascomycota</taxon>
        <taxon>Pezizomycotina</taxon>
        <taxon>Sordariomycetes</taxon>
        <taxon>Hypocreomycetidae</taxon>
        <taxon>Hypocreales</taxon>
        <taxon>Cordycipitaceae</taxon>
        <taxon>Akanthomyces</taxon>
    </lineage>
</organism>
<keyword evidence="3" id="KW-1185">Reference proteome</keyword>
<evidence type="ECO:0000313" key="2">
    <source>
        <dbReference type="EMBL" id="OAQ98088.1"/>
    </source>
</evidence>
<dbReference type="GO" id="GO:0003824">
    <property type="term" value="F:catalytic activity"/>
    <property type="evidence" value="ECO:0007669"/>
    <property type="project" value="InterPro"/>
</dbReference>
<accession>A0A179I8Q6</accession>
<dbReference type="InterPro" id="IPR053137">
    <property type="entry name" value="NLR-like"/>
</dbReference>
<dbReference type="GO" id="GO:0009116">
    <property type="term" value="P:nucleoside metabolic process"/>
    <property type="evidence" value="ECO:0007669"/>
    <property type="project" value="InterPro"/>
</dbReference>
<evidence type="ECO:0008006" key="4">
    <source>
        <dbReference type="Google" id="ProtNLM"/>
    </source>
</evidence>
<dbReference type="EMBL" id="LUKN01003067">
    <property type="protein sequence ID" value="OAQ98088.1"/>
    <property type="molecule type" value="Genomic_DNA"/>
</dbReference>
<feature type="compositionally biased region" description="Acidic residues" evidence="1">
    <location>
        <begin position="223"/>
        <end position="233"/>
    </location>
</feature>